<dbReference type="Pfam" id="PF00046">
    <property type="entry name" value="Homeodomain"/>
    <property type="match status" value="1"/>
</dbReference>
<evidence type="ECO:0000256" key="2">
    <source>
        <dbReference type="ARBA" id="ARBA00022473"/>
    </source>
</evidence>
<evidence type="ECO:0000256" key="6">
    <source>
        <dbReference type="PROSITE-ProRule" id="PRU00108"/>
    </source>
</evidence>
<evidence type="ECO:0000256" key="5">
    <source>
        <dbReference type="ARBA" id="ARBA00023242"/>
    </source>
</evidence>
<dbReference type="InterPro" id="IPR017970">
    <property type="entry name" value="Homeobox_CS"/>
</dbReference>
<feature type="region of interest" description="Disordered" evidence="8">
    <location>
        <begin position="56"/>
        <end position="79"/>
    </location>
</feature>
<evidence type="ECO:0000313" key="10">
    <source>
        <dbReference type="EMBL" id="KAJ2865372.1"/>
    </source>
</evidence>
<sequence>MAQNLRPYDAAADERSIMQLLPSSQHHRQNHSASMLGFGGSGAAQVSLMGCQQQQLMSPPASGRSMAQQPTAAAAAGGEQLKQSFYNPYQVKHRRRTTKDQLALLEGTFEHTPKPSSELRKSLASNLCMTAREVQIWFQNRRAKQKNINMRATSATKTSADCSPVLSSVDMESPTDNLERAGSAEHPAAAVKETQRRHSDIPVSFVRCEPPLGVATCGPIESQLAAAAAALLPSTAMMATMPATAHVEPSPPPALASQPSTYSPQGMHFQQALDAAVAAAASSSSMPCAMPTHHPPPPPLAPKQQHPPHKKHKHSAGGSNNDRYHTARVHQEAFDGTNKLPLKPDDFSPHSADDQFSMLDPSNLPMFMMPMHGGGPNMLGASNSGSSISFSSPGHQPSSIPGAMNFGAGSSNMYWNMPYASQHQQPTLAAPASMTSTDMSTLFSGLLGLSPTSPYSSMPPPPPMSSFGLPAAGSSSSTVSDLPAYNVDPTSSLYQTLLYFTQQGAAVPGTAAVPPAPVHRHRQRPSGGSQLHPPPEMSPLSPPESVAAVLASSPPGSHRQMHLTVDTSAAALMSPATAPGSAFASYEPSGHAKNQMPSLHHQQHPVAIFMPSGTVAAAAASAVYPHLVSMASTDASEMFGSVSSGNANISSNGGLL</sequence>
<keyword evidence="3 6" id="KW-0238">DNA-binding</keyword>
<name>A0A9W8M469_9FUNG</name>
<feature type="region of interest" description="Disordered" evidence="8">
    <location>
        <begin position="285"/>
        <end position="322"/>
    </location>
</feature>
<protein>
    <recommendedName>
        <fullName evidence="9">Homeobox domain-containing protein</fullName>
    </recommendedName>
</protein>
<dbReference type="PANTHER" id="PTHR45793:SF5">
    <property type="entry name" value="HOMEOTIC PROTEIN OCELLILESS"/>
    <property type="match status" value="1"/>
</dbReference>
<gene>
    <name evidence="10" type="ORF">GGH94_002267</name>
</gene>
<proteinExistence type="predicted"/>
<dbReference type="SUPFAM" id="SSF46689">
    <property type="entry name" value="Homeodomain-like"/>
    <property type="match status" value="1"/>
</dbReference>
<dbReference type="PROSITE" id="PS00027">
    <property type="entry name" value="HOMEOBOX_1"/>
    <property type="match status" value="1"/>
</dbReference>
<evidence type="ECO:0000256" key="3">
    <source>
        <dbReference type="ARBA" id="ARBA00023125"/>
    </source>
</evidence>
<accession>A0A9W8M469</accession>
<dbReference type="PANTHER" id="PTHR45793">
    <property type="entry name" value="HOMEOBOX PROTEIN"/>
    <property type="match status" value="1"/>
</dbReference>
<comment type="subcellular location">
    <subcellularLocation>
        <location evidence="1 6 7">Nucleus</location>
    </subcellularLocation>
</comment>
<feature type="compositionally biased region" description="Pro residues" evidence="8">
    <location>
        <begin position="532"/>
        <end position="542"/>
    </location>
</feature>
<keyword evidence="5 6" id="KW-0539">Nucleus</keyword>
<dbReference type="GO" id="GO:0000978">
    <property type="term" value="F:RNA polymerase II cis-regulatory region sequence-specific DNA binding"/>
    <property type="evidence" value="ECO:0007669"/>
    <property type="project" value="TreeGrafter"/>
</dbReference>
<keyword evidence="11" id="KW-1185">Reference proteome</keyword>
<dbReference type="Gene3D" id="1.10.10.60">
    <property type="entry name" value="Homeodomain-like"/>
    <property type="match status" value="1"/>
</dbReference>
<dbReference type="PROSITE" id="PS50071">
    <property type="entry name" value="HOMEOBOX_2"/>
    <property type="match status" value="1"/>
</dbReference>
<dbReference type="GO" id="GO:0000981">
    <property type="term" value="F:DNA-binding transcription factor activity, RNA polymerase II-specific"/>
    <property type="evidence" value="ECO:0007669"/>
    <property type="project" value="InterPro"/>
</dbReference>
<dbReference type="AlphaFoldDB" id="A0A9W8M469"/>
<evidence type="ECO:0000259" key="9">
    <source>
        <dbReference type="PROSITE" id="PS50071"/>
    </source>
</evidence>
<evidence type="ECO:0000256" key="4">
    <source>
        <dbReference type="ARBA" id="ARBA00023155"/>
    </source>
</evidence>
<evidence type="ECO:0000256" key="7">
    <source>
        <dbReference type="RuleBase" id="RU000682"/>
    </source>
</evidence>
<comment type="caution">
    <text evidence="10">The sequence shown here is derived from an EMBL/GenBank/DDBJ whole genome shotgun (WGS) entry which is preliminary data.</text>
</comment>
<dbReference type="CDD" id="cd00086">
    <property type="entry name" value="homeodomain"/>
    <property type="match status" value="1"/>
</dbReference>
<feature type="region of interest" description="Disordered" evidence="8">
    <location>
        <begin position="510"/>
        <end position="560"/>
    </location>
</feature>
<keyword evidence="2" id="KW-0217">Developmental protein</keyword>
<feature type="DNA-binding region" description="Homeobox" evidence="6">
    <location>
        <begin position="90"/>
        <end position="149"/>
    </location>
</feature>
<organism evidence="10 11">
    <name type="scientific">Coemansia aciculifera</name>
    <dbReference type="NCBI Taxonomy" id="417176"/>
    <lineage>
        <taxon>Eukaryota</taxon>
        <taxon>Fungi</taxon>
        <taxon>Fungi incertae sedis</taxon>
        <taxon>Zoopagomycota</taxon>
        <taxon>Kickxellomycotina</taxon>
        <taxon>Kickxellomycetes</taxon>
        <taxon>Kickxellales</taxon>
        <taxon>Kickxellaceae</taxon>
        <taxon>Coemansia</taxon>
    </lineage>
</organism>
<evidence type="ECO:0000256" key="1">
    <source>
        <dbReference type="ARBA" id="ARBA00004123"/>
    </source>
</evidence>
<feature type="region of interest" description="Disordered" evidence="8">
    <location>
        <begin position="171"/>
        <end position="196"/>
    </location>
</feature>
<keyword evidence="4 6" id="KW-0371">Homeobox</keyword>
<dbReference type="InterPro" id="IPR009057">
    <property type="entry name" value="Homeodomain-like_sf"/>
</dbReference>
<evidence type="ECO:0000313" key="11">
    <source>
        <dbReference type="Proteomes" id="UP001140074"/>
    </source>
</evidence>
<dbReference type="InterPro" id="IPR001356">
    <property type="entry name" value="HD"/>
</dbReference>
<dbReference type="SMART" id="SM00389">
    <property type="entry name" value="HOX"/>
    <property type="match status" value="1"/>
</dbReference>
<evidence type="ECO:0000256" key="8">
    <source>
        <dbReference type="SAM" id="MobiDB-lite"/>
    </source>
</evidence>
<feature type="region of interest" description="Disordered" evidence="8">
    <location>
        <begin position="244"/>
        <end position="265"/>
    </location>
</feature>
<dbReference type="GO" id="GO:0005634">
    <property type="term" value="C:nucleus"/>
    <property type="evidence" value="ECO:0007669"/>
    <property type="project" value="UniProtKB-SubCell"/>
</dbReference>
<dbReference type="Proteomes" id="UP001140074">
    <property type="component" value="Unassembled WGS sequence"/>
</dbReference>
<reference evidence="10" key="1">
    <citation type="submission" date="2022-07" db="EMBL/GenBank/DDBJ databases">
        <title>Phylogenomic reconstructions and comparative analyses of Kickxellomycotina fungi.</title>
        <authorList>
            <person name="Reynolds N.K."/>
            <person name="Stajich J.E."/>
            <person name="Barry K."/>
            <person name="Grigoriev I.V."/>
            <person name="Crous P."/>
            <person name="Smith M.E."/>
        </authorList>
    </citation>
    <scope>NUCLEOTIDE SEQUENCE</scope>
    <source>
        <strain evidence="10">RSA 476</strain>
    </source>
</reference>
<dbReference type="EMBL" id="JANBUY010000061">
    <property type="protein sequence ID" value="KAJ2865372.1"/>
    <property type="molecule type" value="Genomic_DNA"/>
</dbReference>
<feature type="compositionally biased region" description="Basic residues" evidence="8">
    <location>
        <begin position="306"/>
        <end position="315"/>
    </location>
</feature>
<feature type="domain" description="Homeobox" evidence="9">
    <location>
        <begin position="88"/>
        <end position="148"/>
    </location>
</feature>